<dbReference type="AlphaFoldDB" id="A0A6M3M2E2"/>
<name>A0A6M3M2E2_9ZZZZ</name>
<organism evidence="1">
    <name type="scientific">viral metagenome</name>
    <dbReference type="NCBI Taxonomy" id="1070528"/>
    <lineage>
        <taxon>unclassified sequences</taxon>
        <taxon>metagenomes</taxon>
        <taxon>organismal metagenomes</taxon>
    </lineage>
</organism>
<protein>
    <submittedName>
        <fullName evidence="1">Uncharacterized protein</fullName>
    </submittedName>
</protein>
<dbReference type="EMBL" id="MT143718">
    <property type="protein sequence ID" value="QJB01608.1"/>
    <property type="molecule type" value="Genomic_DNA"/>
</dbReference>
<evidence type="ECO:0000313" key="1">
    <source>
        <dbReference type="EMBL" id="QJB01608.1"/>
    </source>
</evidence>
<sequence>MNLETCDEIADELADKLGIYGEDRSFFVGDLSVRMREAVKNEKKLWGHK</sequence>
<proteinExistence type="predicted"/>
<reference evidence="1" key="1">
    <citation type="submission" date="2020-03" db="EMBL/GenBank/DDBJ databases">
        <title>The deep terrestrial virosphere.</title>
        <authorList>
            <person name="Holmfeldt K."/>
            <person name="Nilsson E."/>
            <person name="Simone D."/>
            <person name="Lopez-Fernandez M."/>
            <person name="Wu X."/>
            <person name="de Brujin I."/>
            <person name="Lundin D."/>
            <person name="Andersson A."/>
            <person name="Bertilsson S."/>
            <person name="Dopson M."/>
        </authorList>
    </citation>
    <scope>NUCLEOTIDE SEQUENCE</scope>
    <source>
        <strain evidence="1">MM171B02281</strain>
    </source>
</reference>
<gene>
    <name evidence="1" type="ORF">MM171B02281_0007</name>
</gene>
<accession>A0A6M3M2E2</accession>